<dbReference type="InterPro" id="IPR003658">
    <property type="entry name" value="Anti-sigma_ant"/>
</dbReference>
<dbReference type="NCBIfam" id="TIGR00377">
    <property type="entry name" value="ant_ant_sig"/>
    <property type="match status" value="1"/>
</dbReference>
<reference evidence="4 5" key="1">
    <citation type="submission" date="2018-03" db="EMBL/GenBank/DDBJ databases">
        <title>Genomic Encyclopedia of Archaeal and Bacterial Type Strains, Phase II (KMG-II): from individual species to whole genera.</title>
        <authorList>
            <person name="Goeker M."/>
        </authorList>
    </citation>
    <scope>NUCLEOTIDE SEQUENCE [LARGE SCALE GENOMIC DNA]</scope>
    <source>
        <strain evidence="4 5">DSM 44720</strain>
    </source>
</reference>
<evidence type="ECO:0000256" key="2">
    <source>
        <dbReference type="RuleBase" id="RU003749"/>
    </source>
</evidence>
<dbReference type="PANTHER" id="PTHR33495:SF2">
    <property type="entry name" value="ANTI-SIGMA FACTOR ANTAGONIST TM_1081-RELATED"/>
    <property type="match status" value="1"/>
</dbReference>
<name>A0A2T0T422_9PSEU</name>
<comment type="caution">
    <text evidence="4">The sequence shown here is derived from an EMBL/GenBank/DDBJ whole genome shotgun (WGS) entry which is preliminary data.</text>
</comment>
<accession>A0A2T0T422</accession>
<sequence length="129" mass="13406">MSEGSATPNTAVITTEYRGDVPVVHCSGEVDMLSAAELGEEFDRLLESGPPAVVIDLGEVAFFGSSGISALVDAQKGADGHGIRLAVVTKGRPVLRPLESTLVDRVLTLCATVDEALEATARPDDAVSR</sequence>
<evidence type="ECO:0000256" key="1">
    <source>
        <dbReference type="ARBA" id="ARBA00009013"/>
    </source>
</evidence>
<dbReference type="Proteomes" id="UP000239494">
    <property type="component" value="Unassembled WGS sequence"/>
</dbReference>
<dbReference type="CDD" id="cd07043">
    <property type="entry name" value="STAS_anti-anti-sigma_factors"/>
    <property type="match status" value="1"/>
</dbReference>
<dbReference type="AlphaFoldDB" id="A0A2T0T422"/>
<dbReference type="InterPro" id="IPR002645">
    <property type="entry name" value="STAS_dom"/>
</dbReference>
<evidence type="ECO:0000313" key="4">
    <source>
        <dbReference type="EMBL" id="PRY40417.1"/>
    </source>
</evidence>
<gene>
    <name evidence="4" type="ORF">CLV43_106152</name>
</gene>
<evidence type="ECO:0000259" key="3">
    <source>
        <dbReference type="PROSITE" id="PS50801"/>
    </source>
</evidence>
<evidence type="ECO:0000313" key="5">
    <source>
        <dbReference type="Proteomes" id="UP000239494"/>
    </source>
</evidence>
<proteinExistence type="inferred from homology"/>
<dbReference type="Pfam" id="PF01740">
    <property type="entry name" value="STAS"/>
    <property type="match status" value="1"/>
</dbReference>
<dbReference type="RefSeq" id="WP_106188980.1">
    <property type="nucleotide sequence ID" value="NZ_PVTF01000006.1"/>
</dbReference>
<dbReference type="Gene3D" id="3.30.750.24">
    <property type="entry name" value="STAS domain"/>
    <property type="match status" value="1"/>
</dbReference>
<keyword evidence="5" id="KW-1185">Reference proteome</keyword>
<dbReference type="PROSITE" id="PS50801">
    <property type="entry name" value="STAS"/>
    <property type="match status" value="1"/>
</dbReference>
<feature type="domain" description="STAS" evidence="3">
    <location>
        <begin position="11"/>
        <end position="120"/>
    </location>
</feature>
<dbReference type="SUPFAM" id="SSF52091">
    <property type="entry name" value="SpoIIaa-like"/>
    <property type="match status" value="1"/>
</dbReference>
<protein>
    <recommendedName>
        <fullName evidence="2">Anti-sigma factor antagonist</fullName>
    </recommendedName>
</protein>
<dbReference type="PANTHER" id="PTHR33495">
    <property type="entry name" value="ANTI-SIGMA FACTOR ANTAGONIST TM_1081-RELATED-RELATED"/>
    <property type="match status" value="1"/>
</dbReference>
<organism evidence="4 5">
    <name type="scientific">Umezawaea tangerina</name>
    <dbReference type="NCBI Taxonomy" id="84725"/>
    <lineage>
        <taxon>Bacteria</taxon>
        <taxon>Bacillati</taxon>
        <taxon>Actinomycetota</taxon>
        <taxon>Actinomycetes</taxon>
        <taxon>Pseudonocardiales</taxon>
        <taxon>Pseudonocardiaceae</taxon>
        <taxon>Umezawaea</taxon>
    </lineage>
</organism>
<dbReference type="OrthoDB" id="3576811at2"/>
<dbReference type="InterPro" id="IPR036513">
    <property type="entry name" value="STAS_dom_sf"/>
</dbReference>
<comment type="similarity">
    <text evidence="1 2">Belongs to the anti-sigma-factor antagonist family.</text>
</comment>
<dbReference type="GO" id="GO:0043856">
    <property type="term" value="F:anti-sigma factor antagonist activity"/>
    <property type="evidence" value="ECO:0007669"/>
    <property type="project" value="InterPro"/>
</dbReference>
<dbReference type="EMBL" id="PVTF01000006">
    <property type="protein sequence ID" value="PRY40417.1"/>
    <property type="molecule type" value="Genomic_DNA"/>
</dbReference>